<dbReference type="STRING" id="1293598.IV56_GL001880"/>
<reference evidence="4 5" key="1">
    <citation type="journal article" date="2015" name="Genome Announc.">
        <title>Expanding the biotechnology potential of lactobacilli through comparative genomics of 213 strains and associated genera.</title>
        <authorList>
            <person name="Sun Z."/>
            <person name="Harris H.M."/>
            <person name="McCann A."/>
            <person name="Guo C."/>
            <person name="Argimon S."/>
            <person name="Zhang W."/>
            <person name="Yang X."/>
            <person name="Jeffery I.B."/>
            <person name="Cooney J.C."/>
            <person name="Kagawa T.F."/>
            <person name="Liu W."/>
            <person name="Song Y."/>
            <person name="Salvetti E."/>
            <person name="Wrobel A."/>
            <person name="Rasinkangas P."/>
            <person name="Parkhill J."/>
            <person name="Rea M.C."/>
            <person name="O'Sullivan O."/>
            <person name="Ritari J."/>
            <person name="Douillard F.P."/>
            <person name="Paul Ross R."/>
            <person name="Yang R."/>
            <person name="Briner A.E."/>
            <person name="Felis G.E."/>
            <person name="de Vos W.M."/>
            <person name="Barrangou R."/>
            <person name="Klaenhammer T.R."/>
            <person name="Caufield P.W."/>
            <person name="Cui Y."/>
            <person name="Zhang H."/>
            <person name="O'Toole P.W."/>
        </authorList>
    </citation>
    <scope>NUCLEOTIDE SEQUENCE [LARGE SCALE GENOMIC DNA]</scope>
    <source>
        <strain evidence="4 5">DSM 24301</strain>
    </source>
</reference>
<dbReference type="SUPFAM" id="SSF69047">
    <property type="entry name" value="Hypothetical protein YjbJ"/>
    <property type="match status" value="1"/>
</dbReference>
<dbReference type="InterPro" id="IPR036629">
    <property type="entry name" value="YjbJ_sf"/>
</dbReference>
<evidence type="ECO:0000313" key="4">
    <source>
        <dbReference type="EMBL" id="KRO18083.1"/>
    </source>
</evidence>
<feature type="compositionally biased region" description="Basic and acidic residues" evidence="2">
    <location>
        <begin position="28"/>
        <end position="76"/>
    </location>
</feature>
<keyword evidence="5" id="KW-1185">Reference proteome</keyword>
<accession>A0A0R2N2W8</accession>
<dbReference type="AlphaFoldDB" id="A0A0R2N2W8"/>
<dbReference type="Pfam" id="PF05532">
    <property type="entry name" value="CsbD"/>
    <property type="match status" value="1"/>
</dbReference>
<dbReference type="EMBL" id="JQCE01000006">
    <property type="protein sequence ID" value="KRO18083.1"/>
    <property type="molecule type" value="Genomic_DNA"/>
</dbReference>
<dbReference type="Proteomes" id="UP000050969">
    <property type="component" value="Unassembled WGS sequence"/>
</dbReference>
<dbReference type="Gene3D" id="1.10.1470.10">
    <property type="entry name" value="YjbJ"/>
    <property type="match status" value="1"/>
</dbReference>
<dbReference type="InterPro" id="IPR008462">
    <property type="entry name" value="CsbD"/>
</dbReference>
<dbReference type="PATRIC" id="fig|1293598.4.peg.1956"/>
<protein>
    <recommendedName>
        <fullName evidence="3">CsbD-like domain-containing protein</fullName>
    </recommendedName>
</protein>
<comment type="similarity">
    <text evidence="1">Belongs to the UPF0337 (CsbD) family.</text>
</comment>
<organism evidence="4 5">
    <name type="scientific">Lacticaseibacillus saniviri JCM 17471 = DSM 24301</name>
    <dbReference type="NCBI Taxonomy" id="1293598"/>
    <lineage>
        <taxon>Bacteria</taxon>
        <taxon>Bacillati</taxon>
        <taxon>Bacillota</taxon>
        <taxon>Bacilli</taxon>
        <taxon>Lactobacillales</taxon>
        <taxon>Lactobacillaceae</taxon>
        <taxon>Lacticaseibacillus</taxon>
    </lineage>
</organism>
<evidence type="ECO:0000313" key="5">
    <source>
        <dbReference type="Proteomes" id="UP000050969"/>
    </source>
</evidence>
<evidence type="ECO:0000256" key="2">
    <source>
        <dbReference type="SAM" id="MobiDB-lite"/>
    </source>
</evidence>
<feature type="domain" description="CsbD-like" evidence="3">
    <location>
        <begin position="8"/>
        <end position="52"/>
    </location>
</feature>
<sequence length="76" mass="8315">MADFDSMKDKVVGKVKEETGKLTNNEELEAKGKAEQLKGAAKEKVNDAKKQVGEAGEDMKEKAAKKFNDTVDKADK</sequence>
<feature type="compositionally biased region" description="Basic and acidic residues" evidence="2">
    <location>
        <begin position="1"/>
        <end position="20"/>
    </location>
</feature>
<feature type="region of interest" description="Disordered" evidence="2">
    <location>
        <begin position="1"/>
        <end position="76"/>
    </location>
</feature>
<evidence type="ECO:0000256" key="1">
    <source>
        <dbReference type="ARBA" id="ARBA00009129"/>
    </source>
</evidence>
<name>A0A0R2N2W8_9LACO</name>
<dbReference type="RefSeq" id="WP_054777490.1">
    <property type="nucleotide sequence ID" value="NZ_BBBX01000014.1"/>
</dbReference>
<gene>
    <name evidence="4" type="ORF">IV56_GL001880</name>
</gene>
<comment type="caution">
    <text evidence="4">The sequence shown here is derived from an EMBL/GenBank/DDBJ whole genome shotgun (WGS) entry which is preliminary data.</text>
</comment>
<proteinExistence type="inferred from homology"/>
<evidence type="ECO:0000259" key="3">
    <source>
        <dbReference type="Pfam" id="PF05532"/>
    </source>
</evidence>